<accession>A0A943HPP6</accession>
<protein>
    <submittedName>
        <fullName evidence="1">Uncharacterized protein</fullName>
    </submittedName>
</protein>
<evidence type="ECO:0000313" key="2">
    <source>
        <dbReference type="Proteomes" id="UP000782901"/>
    </source>
</evidence>
<evidence type="ECO:0000313" key="1">
    <source>
        <dbReference type="EMBL" id="MBS5410708.1"/>
    </source>
</evidence>
<proteinExistence type="predicted"/>
<gene>
    <name evidence="1" type="ORF">KHY35_08330</name>
</gene>
<sequence length="134" mass="15449">MLVGTTNLNTTLNLAYVLTDVVETLLYDLRSEMGKQGYELRHDAKRNFNTAIAAIRKLKQDVDKTQFSTQENFGNDSDCLLAFIRLLVDRCGDDDKKMFAFYNYIKRHPSQLGLDLSDEKSTFAHIFERSEELD</sequence>
<reference evidence="1" key="1">
    <citation type="submission" date="2021-02" db="EMBL/GenBank/DDBJ databases">
        <title>Infant gut strain persistence is associated with maternal origin, phylogeny, and functional potential including surface adhesion and iron acquisition.</title>
        <authorList>
            <person name="Lou Y.C."/>
        </authorList>
    </citation>
    <scope>NUCLEOTIDE SEQUENCE</scope>
    <source>
        <strain evidence="1">L3_082_243G1_dasL3_082_243G1_maxbin2.maxbin.015s ta_sub</strain>
    </source>
</reference>
<comment type="caution">
    <text evidence="1">The sequence shown here is derived from an EMBL/GenBank/DDBJ whole genome shotgun (WGS) entry which is preliminary data.</text>
</comment>
<dbReference type="EMBL" id="JAGZEE010000010">
    <property type="protein sequence ID" value="MBS5410708.1"/>
    <property type="molecule type" value="Genomic_DNA"/>
</dbReference>
<name>A0A943HPP6_BACT4</name>
<dbReference type="AlphaFoldDB" id="A0A943HPP6"/>
<dbReference type="Proteomes" id="UP000782901">
    <property type="component" value="Unassembled WGS sequence"/>
</dbReference>
<organism evidence="1 2">
    <name type="scientific">Bacteroides thetaiotaomicron</name>
    <dbReference type="NCBI Taxonomy" id="818"/>
    <lineage>
        <taxon>Bacteria</taxon>
        <taxon>Pseudomonadati</taxon>
        <taxon>Bacteroidota</taxon>
        <taxon>Bacteroidia</taxon>
        <taxon>Bacteroidales</taxon>
        <taxon>Bacteroidaceae</taxon>
        <taxon>Bacteroides</taxon>
    </lineage>
</organism>
<dbReference type="RefSeq" id="WP_195741114.1">
    <property type="nucleotide sequence ID" value="NZ_JADMRY010000017.1"/>
</dbReference>